<name>A0A378B3S0_KLEPN</name>
<evidence type="ECO:0000256" key="4">
    <source>
        <dbReference type="ARBA" id="ARBA00051386"/>
    </source>
</evidence>
<accession>A0A378B3S0</accession>
<dbReference type="NCBIfam" id="NF008747">
    <property type="entry name" value="PRK11780.1"/>
    <property type="match status" value="1"/>
</dbReference>
<dbReference type="GO" id="GO:0016829">
    <property type="term" value="F:lyase activity"/>
    <property type="evidence" value="ECO:0007669"/>
    <property type="project" value="UniProtKB-UniRule"/>
</dbReference>
<comment type="function">
    <text evidence="5">Displays glyoxalase activity, catalyzing the conversion of glyoxal to glycolate.</text>
</comment>
<dbReference type="AlphaFoldDB" id="A0A378B3S0"/>
<evidence type="ECO:0000313" key="6">
    <source>
        <dbReference type="EMBL" id="STV28443.1"/>
    </source>
</evidence>
<evidence type="ECO:0000313" key="7">
    <source>
        <dbReference type="Proteomes" id="UP000255239"/>
    </source>
</evidence>
<comment type="catalytic activity">
    <reaction evidence="4 5">
        <text>glyoxal + H2O = glycolate + H(+)</text>
        <dbReference type="Rhea" id="RHEA:51672"/>
        <dbReference type="ChEBI" id="CHEBI:15377"/>
        <dbReference type="ChEBI" id="CHEBI:15378"/>
        <dbReference type="ChEBI" id="CHEBI:29805"/>
        <dbReference type="ChEBI" id="CHEBI:34779"/>
    </reaction>
</comment>
<sequence length="239" mass="25570">MKHSELIDIFDWFQRVAWRSESDEKIGVVLGGCGVYDGSEIHEAVITLLAIARNGAQAVCFAPDKPQRDVINHLTGEAMPEQRNVLVEAARIARGDILPLVQARAETLDALIVPGGFGAAKNLSSFAAEGSECQVDPDLRALALAMHQTGKPLGFMCIAPAMLPKIFAFPLRITIGTDLDTADVVEEMGAEHVPCPVDDIVVDEDNKVVTTPAYMLAEDIAQAATGIEKLVARVLALSA</sequence>
<evidence type="ECO:0000256" key="3">
    <source>
        <dbReference type="ARBA" id="ARBA00023239"/>
    </source>
</evidence>
<dbReference type="SUPFAM" id="SSF52317">
    <property type="entry name" value="Class I glutamine amidotransferase-like"/>
    <property type="match status" value="1"/>
</dbReference>
<comment type="subunit">
    <text evidence="2">Homodimer.</text>
</comment>
<dbReference type="Gene3D" id="3.40.50.880">
    <property type="match status" value="1"/>
</dbReference>
<evidence type="ECO:0000256" key="5">
    <source>
        <dbReference type="PIRNR" id="PIRNR006320"/>
    </source>
</evidence>
<reference evidence="6 7" key="1">
    <citation type="submission" date="2018-06" db="EMBL/GenBank/DDBJ databases">
        <authorList>
            <consortium name="Pathogen Informatics"/>
            <person name="Doyle S."/>
        </authorList>
    </citation>
    <scope>NUCLEOTIDE SEQUENCE [LARGE SCALE GENOMIC DNA]</scope>
    <source>
        <strain evidence="6 7">NCTC11679</strain>
    </source>
</reference>
<proteinExistence type="inferred from homology"/>
<organism evidence="6 7">
    <name type="scientific">Klebsiella pneumoniae</name>
    <dbReference type="NCBI Taxonomy" id="573"/>
    <lineage>
        <taxon>Bacteria</taxon>
        <taxon>Pseudomonadati</taxon>
        <taxon>Pseudomonadota</taxon>
        <taxon>Gammaproteobacteria</taxon>
        <taxon>Enterobacterales</taxon>
        <taxon>Enterobacteriaceae</taxon>
        <taxon>Klebsiella/Raoultella group</taxon>
        <taxon>Klebsiella</taxon>
        <taxon>Klebsiella pneumoniae complex</taxon>
    </lineage>
</organism>
<dbReference type="FunFam" id="3.40.50.880:FF:000032">
    <property type="entry name" value="Glyoxalase"/>
    <property type="match status" value="1"/>
</dbReference>
<keyword evidence="3 5" id="KW-0456">Lyase</keyword>
<protein>
    <recommendedName>
        <fullName evidence="5">Glyoxalase</fullName>
    </recommendedName>
</protein>
<dbReference type="PIRSF" id="PIRSF006320">
    <property type="entry name" value="Elb2"/>
    <property type="match status" value="1"/>
</dbReference>
<gene>
    <name evidence="6" type="primary">elbB</name>
    <name evidence="6" type="ORF">NCTC11679_00554</name>
</gene>
<dbReference type="PANTHER" id="PTHR10224">
    <property type="entry name" value="ES1 PROTEIN HOMOLOG, MITOCHONDRIAL"/>
    <property type="match status" value="1"/>
</dbReference>
<comment type="similarity">
    <text evidence="1 5">Belongs to the peptidase C56 family.</text>
</comment>
<dbReference type="InterPro" id="IPR026041">
    <property type="entry name" value="ElbB"/>
</dbReference>
<dbReference type="CDD" id="cd03133">
    <property type="entry name" value="GATase1_ES1"/>
    <property type="match status" value="1"/>
</dbReference>
<dbReference type="InterPro" id="IPR029062">
    <property type="entry name" value="Class_I_gatase-like"/>
</dbReference>
<dbReference type="PANTHER" id="PTHR10224:SF12">
    <property type="entry name" value="GLYOXALASE ELBB"/>
    <property type="match status" value="1"/>
</dbReference>
<evidence type="ECO:0000256" key="2">
    <source>
        <dbReference type="ARBA" id="ARBA00011738"/>
    </source>
</evidence>
<dbReference type="Proteomes" id="UP000255239">
    <property type="component" value="Unassembled WGS sequence"/>
</dbReference>
<evidence type="ECO:0000256" key="1">
    <source>
        <dbReference type="ARBA" id="ARBA00008542"/>
    </source>
</evidence>
<dbReference type="EMBL" id="UGMG01000001">
    <property type="protein sequence ID" value="STV28443.1"/>
    <property type="molecule type" value="Genomic_DNA"/>
</dbReference>